<evidence type="ECO:0008006" key="3">
    <source>
        <dbReference type="Google" id="ProtNLM"/>
    </source>
</evidence>
<keyword evidence="2" id="KW-1185">Reference proteome</keyword>
<dbReference type="PANTHER" id="PTHR12890:SF0">
    <property type="entry name" value="PROTEIN-L-HISTIDINE N-PROS-METHYLTRANSFERASE"/>
    <property type="match status" value="1"/>
</dbReference>
<dbReference type="EMBL" id="JBAMIC010000001">
    <property type="protein sequence ID" value="KAK7114058.1"/>
    <property type="molecule type" value="Genomic_DNA"/>
</dbReference>
<proteinExistence type="predicted"/>
<gene>
    <name evidence="1" type="ORF">V1264_000184</name>
</gene>
<dbReference type="GO" id="GO:0106370">
    <property type="term" value="F:protein-L-histidine N-pros-methyltransferase activity"/>
    <property type="evidence" value="ECO:0007669"/>
    <property type="project" value="InterPro"/>
</dbReference>
<dbReference type="CDD" id="cd02440">
    <property type="entry name" value="AdoMet_MTases"/>
    <property type="match status" value="1"/>
</dbReference>
<protein>
    <recommendedName>
        <fullName evidence="3">Methyltransferase-like protein 9</fullName>
    </recommendedName>
</protein>
<accession>A0AAN9BZ99</accession>
<dbReference type="AlphaFoldDB" id="A0AAN9BZ99"/>
<dbReference type="PANTHER" id="PTHR12890">
    <property type="entry name" value="DREV PROTEIN"/>
    <property type="match status" value="1"/>
</dbReference>
<dbReference type="Pfam" id="PF05219">
    <property type="entry name" value="DREV"/>
    <property type="match status" value="1"/>
</dbReference>
<comment type="caution">
    <text evidence="1">The sequence shown here is derived from an EMBL/GenBank/DDBJ whole genome shotgun (WGS) entry which is preliminary data.</text>
</comment>
<name>A0AAN9BZ99_9CAEN</name>
<evidence type="ECO:0000313" key="1">
    <source>
        <dbReference type="EMBL" id="KAK7114058.1"/>
    </source>
</evidence>
<dbReference type="Gene3D" id="3.40.50.150">
    <property type="entry name" value="Vaccinia Virus protein VP39"/>
    <property type="match status" value="1"/>
</dbReference>
<dbReference type="InterPro" id="IPR007884">
    <property type="entry name" value="METL9"/>
</dbReference>
<evidence type="ECO:0000313" key="2">
    <source>
        <dbReference type="Proteomes" id="UP001374579"/>
    </source>
</evidence>
<sequence>MGEFSGYRPRSPFTRAVLARLQEDTVHRDSKHEHWYRVDTSKLSEEMCDRFVPLDQDEETTEFLDHCLEKSDWIFTQVFQSLAQTLLGLFMTKTSINGLLGRGSMFVLSHQQFEKLLRLSPVRKAENLIDLGAGDGEVTKVMASYFSNTYVTEMSPPMRRVLSYKGFQVAEVDSWDNGTTTYDVISCLNLLDRCDKPVSMLHTMRKVLRPDTGRVLVALVIPFRPYVEFDSEDHVPTENLRITGATFEEQVAQLTTGVFQPAGFEVEAFTRVPYLCEGDLKHSFYVLNDALFVLKAVKS</sequence>
<organism evidence="1 2">
    <name type="scientific">Littorina saxatilis</name>
    <dbReference type="NCBI Taxonomy" id="31220"/>
    <lineage>
        <taxon>Eukaryota</taxon>
        <taxon>Metazoa</taxon>
        <taxon>Spiralia</taxon>
        <taxon>Lophotrochozoa</taxon>
        <taxon>Mollusca</taxon>
        <taxon>Gastropoda</taxon>
        <taxon>Caenogastropoda</taxon>
        <taxon>Littorinimorpha</taxon>
        <taxon>Littorinoidea</taxon>
        <taxon>Littorinidae</taxon>
        <taxon>Littorina</taxon>
    </lineage>
</organism>
<dbReference type="Proteomes" id="UP001374579">
    <property type="component" value="Unassembled WGS sequence"/>
</dbReference>
<dbReference type="InterPro" id="IPR029063">
    <property type="entry name" value="SAM-dependent_MTases_sf"/>
</dbReference>
<dbReference type="SUPFAM" id="SSF53335">
    <property type="entry name" value="S-adenosyl-L-methionine-dependent methyltransferases"/>
    <property type="match status" value="1"/>
</dbReference>
<reference evidence="1 2" key="1">
    <citation type="submission" date="2024-02" db="EMBL/GenBank/DDBJ databases">
        <title>Chromosome-scale genome assembly of the rough periwinkle Littorina saxatilis.</title>
        <authorList>
            <person name="De Jode A."/>
            <person name="Faria R."/>
            <person name="Formenti G."/>
            <person name="Sims Y."/>
            <person name="Smith T.P."/>
            <person name="Tracey A."/>
            <person name="Wood J.M.D."/>
            <person name="Zagrodzka Z.B."/>
            <person name="Johannesson K."/>
            <person name="Butlin R.K."/>
            <person name="Leder E.H."/>
        </authorList>
    </citation>
    <scope>NUCLEOTIDE SEQUENCE [LARGE SCALE GENOMIC DNA]</scope>
    <source>
        <strain evidence="1">Snail1</strain>
        <tissue evidence="1">Muscle</tissue>
    </source>
</reference>